<dbReference type="AlphaFoldDB" id="A0A6J4UCD2"/>
<proteinExistence type="predicted"/>
<sequence>MPLFRRCRRWLSGLVTRVRQTLGTRLWARPTARHLAGTGMDLVRSRRQLLAENALLRQQLLVLRRSVKRPAMTPTDRAFLMLLAGRVRAWREALLIVRPDTLLRWHRAGFRSFWRHKSRPGPGRPPLPAETVALIRRIAADNPLWGAERIRGELGKLGLRVAKRTIQTYLRGKQAPRPRGQGWATFLRAHAAGIWACDFLPVTDLLFRPLFAFFIIELATRRVVHVSATRHPTDAWVAQQLREATPFEQRPRYLIRDNDSKFGATFARVAETSGIAILHTPYRAPRANAVCERFLGSVRRECLDHLQVLGERHLSRVLREYVVYFNRARPHQGLAQATPESSSDATGNREGPVRALPVLGGLHHDYRRAA</sequence>
<dbReference type="InterPro" id="IPR012337">
    <property type="entry name" value="RNaseH-like_sf"/>
</dbReference>
<dbReference type="GO" id="GO:0003676">
    <property type="term" value="F:nucleic acid binding"/>
    <property type="evidence" value="ECO:0007669"/>
    <property type="project" value="InterPro"/>
</dbReference>
<evidence type="ECO:0000313" key="3">
    <source>
        <dbReference type="EMBL" id="CAA9546964.1"/>
    </source>
</evidence>
<organism evidence="3">
    <name type="scientific">uncultured Thermomicrobiales bacterium</name>
    <dbReference type="NCBI Taxonomy" id="1645740"/>
    <lineage>
        <taxon>Bacteria</taxon>
        <taxon>Pseudomonadati</taxon>
        <taxon>Thermomicrobiota</taxon>
        <taxon>Thermomicrobia</taxon>
        <taxon>Thermomicrobiales</taxon>
        <taxon>environmental samples</taxon>
    </lineage>
</organism>
<dbReference type="SUPFAM" id="SSF53098">
    <property type="entry name" value="Ribonuclease H-like"/>
    <property type="match status" value="1"/>
</dbReference>
<evidence type="ECO:0000259" key="2">
    <source>
        <dbReference type="PROSITE" id="PS50994"/>
    </source>
</evidence>
<name>A0A6J4UCD2_9BACT</name>
<dbReference type="Gene3D" id="3.30.420.10">
    <property type="entry name" value="Ribonuclease H-like superfamily/Ribonuclease H"/>
    <property type="match status" value="1"/>
</dbReference>
<feature type="region of interest" description="Disordered" evidence="1">
    <location>
        <begin position="333"/>
        <end position="355"/>
    </location>
</feature>
<dbReference type="InterPro" id="IPR050900">
    <property type="entry name" value="Transposase_IS3/IS150/IS904"/>
</dbReference>
<dbReference type="InterPro" id="IPR036397">
    <property type="entry name" value="RNaseH_sf"/>
</dbReference>
<gene>
    <name evidence="3" type="ORF">AVDCRST_MAG88-483</name>
</gene>
<protein>
    <submittedName>
        <fullName evidence="3">Mobile element protein</fullName>
    </submittedName>
</protein>
<dbReference type="EMBL" id="CADCWM010000158">
    <property type="protein sequence ID" value="CAA9546964.1"/>
    <property type="molecule type" value="Genomic_DNA"/>
</dbReference>
<evidence type="ECO:0000256" key="1">
    <source>
        <dbReference type="SAM" id="MobiDB-lite"/>
    </source>
</evidence>
<dbReference type="Pfam" id="PF13683">
    <property type="entry name" value="rve_3"/>
    <property type="match status" value="1"/>
</dbReference>
<dbReference type="PROSITE" id="PS50994">
    <property type="entry name" value="INTEGRASE"/>
    <property type="match status" value="1"/>
</dbReference>
<dbReference type="GO" id="GO:0015074">
    <property type="term" value="P:DNA integration"/>
    <property type="evidence" value="ECO:0007669"/>
    <property type="project" value="InterPro"/>
</dbReference>
<reference evidence="3" key="1">
    <citation type="submission" date="2020-02" db="EMBL/GenBank/DDBJ databases">
        <authorList>
            <person name="Meier V. D."/>
        </authorList>
    </citation>
    <scope>NUCLEOTIDE SEQUENCE</scope>
    <source>
        <strain evidence="3">AVDCRST_MAG88</strain>
    </source>
</reference>
<dbReference type="PANTHER" id="PTHR46889">
    <property type="entry name" value="TRANSPOSASE INSF FOR INSERTION SEQUENCE IS3B-RELATED"/>
    <property type="match status" value="1"/>
</dbReference>
<accession>A0A6J4UCD2</accession>
<dbReference type="PANTHER" id="PTHR46889:SF4">
    <property type="entry name" value="TRANSPOSASE INSO FOR INSERTION SEQUENCE ELEMENT IS911B-RELATED"/>
    <property type="match status" value="1"/>
</dbReference>
<dbReference type="InterPro" id="IPR001584">
    <property type="entry name" value="Integrase_cat-core"/>
</dbReference>
<feature type="domain" description="Integrase catalytic" evidence="2">
    <location>
        <begin position="174"/>
        <end position="347"/>
    </location>
</feature>